<evidence type="ECO:0000256" key="8">
    <source>
        <dbReference type="SAM" id="SignalP"/>
    </source>
</evidence>
<dbReference type="Gramene" id="TraesROB_scaffold_041239_01G000600.1">
    <property type="protein sequence ID" value="TraesROB_scaffold_041239_01G000600.1"/>
    <property type="gene ID" value="TraesROB_scaffold_041239_01G000600"/>
</dbReference>
<proteinExistence type="inferred from homology"/>
<dbReference type="GO" id="GO:0042500">
    <property type="term" value="F:aspartic endopeptidase activity, intramembrane cleaving"/>
    <property type="evidence" value="ECO:0000318"/>
    <property type="project" value="GO_Central"/>
</dbReference>
<evidence type="ECO:0000256" key="4">
    <source>
        <dbReference type="ARBA" id="ARBA00022801"/>
    </source>
</evidence>
<dbReference type="STRING" id="4565.A0A3B6R9Z8"/>
<dbReference type="PANTHER" id="PTHR12174">
    <property type="entry name" value="SIGNAL PEPTIDE PEPTIDASE"/>
    <property type="match status" value="1"/>
</dbReference>
<keyword evidence="8" id="KW-0732">Signal</keyword>
<comment type="similarity">
    <text evidence="2">Belongs to the peptidase A22B family.</text>
</comment>
<dbReference type="OMA" id="PSDSCYI"/>
<keyword evidence="10" id="KW-1185">Reference proteome</keyword>
<reference evidence="9" key="2">
    <citation type="submission" date="2018-10" db="UniProtKB">
        <authorList>
            <consortium name="EnsemblPlants"/>
        </authorList>
    </citation>
    <scope>IDENTIFICATION</scope>
</reference>
<feature type="transmembrane region" description="Helical" evidence="7">
    <location>
        <begin position="301"/>
        <end position="318"/>
    </location>
</feature>
<feature type="transmembrane region" description="Helical" evidence="7">
    <location>
        <begin position="271"/>
        <end position="295"/>
    </location>
</feature>
<dbReference type="GO" id="GO:0033619">
    <property type="term" value="P:membrane protein proteolysis"/>
    <property type="evidence" value="ECO:0000318"/>
    <property type="project" value="GO_Central"/>
</dbReference>
<dbReference type="GO" id="GO:0005765">
    <property type="term" value="C:lysosomal membrane"/>
    <property type="evidence" value="ECO:0000318"/>
    <property type="project" value="GO_Central"/>
</dbReference>
<evidence type="ECO:0000256" key="3">
    <source>
        <dbReference type="ARBA" id="ARBA00022692"/>
    </source>
</evidence>
<dbReference type="AlphaFoldDB" id="A0A3B6R9Z8"/>
<evidence type="ECO:0000313" key="10">
    <source>
        <dbReference type="Proteomes" id="UP000019116"/>
    </source>
</evidence>
<keyword evidence="5 7" id="KW-1133">Transmembrane helix</keyword>
<dbReference type="GO" id="GO:0098554">
    <property type="term" value="C:cytoplasmic side of endoplasmic reticulum membrane"/>
    <property type="evidence" value="ECO:0000318"/>
    <property type="project" value="GO_Central"/>
</dbReference>
<sequence length="483" mass="52902">MAAALRRRELLLSEVAALLLLLLAGRAAADGAASPGCSNKLQPVKVKKNWVSGTQGTAVTGKSTTFGATLPTTVNEAQGTCAALTYPLDRCSNTASKLTVSVALPTCGQCALTAEAETAQPADDQELHKTVCSVSDPSINEPSRPVVDPSLCFLFIMAVGTIVCSSLWGEFVACQQIDGRYNQLTWQQGPNSGTNNRQDKQVIEITAKRAGFQIVICSVFLLLFYFMSSWVAWLLIVLFCIGGIEGMHVCLVTIISRIYKDLRNNTVQLPLYGEVLTLSLGVAPFCTVFAILWAAYRHSSFAWIGQDILGICWMINIIQKEHLPNIRVASVLLGGAFVYDIFWVFISPLIFHESVMLALPGCKWCSSGEVIPMLLRIPHFFDPLGGYAMLGFGDIISPGHLIAFSYRTQIFIFPFTLAGLFLACLGFFLMDGHGQPAMMYLVPCTLGLIVVLGWIRGELPHLWNYGRRQENLVGEVDMWSDRV</sequence>
<feature type="transmembrane region" description="Helical" evidence="7">
    <location>
        <begin position="330"/>
        <end position="351"/>
    </location>
</feature>
<dbReference type="Proteomes" id="UP000019116">
    <property type="component" value="Chromosome 7A"/>
</dbReference>
<reference evidence="9" key="1">
    <citation type="submission" date="2018-08" db="EMBL/GenBank/DDBJ databases">
        <authorList>
            <person name="Rossello M."/>
        </authorList>
    </citation>
    <scope>NUCLEOTIDE SEQUENCE [LARGE SCALE GENOMIC DNA]</scope>
    <source>
        <strain evidence="9">cv. Chinese Spring</strain>
    </source>
</reference>
<dbReference type="InterPro" id="IPR006639">
    <property type="entry name" value="Preselin/SPP"/>
</dbReference>
<evidence type="ECO:0000256" key="5">
    <source>
        <dbReference type="ARBA" id="ARBA00022989"/>
    </source>
</evidence>
<dbReference type="SMART" id="SM00730">
    <property type="entry name" value="PSN"/>
    <property type="match status" value="1"/>
</dbReference>
<dbReference type="GO" id="GO:0098553">
    <property type="term" value="C:lumenal side of endoplasmic reticulum membrane"/>
    <property type="evidence" value="ECO:0000318"/>
    <property type="project" value="GO_Central"/>
</dbReference>
<feature type="transmembrane region" description="Helical" evidence="7">
    <location>
        <begin position="233"/>
        <end position="259"/>
    </location>
</feature>
<protein>
    <recommendedName>
        <fullName evidence="11">Signal peptide peptidase-like 2B</fullName>
    </recommendedName>
</protein>
<organism evidence="9">
    <name type="scientific">Triticum aestivum</name>
    <name type="common">Wheat</name>
    <dbReference type="NCBI Taxonomy" id="4565"/>
    <lineage>
        <taxon>Eukaryota</taxon>
        <taxon>Viridiplantae</taxon>
        <taxon>Streptophyta</taxon>
        <taxon>Embryophyta</taxon>
        <taxon>Tracheophyta</taxon>
        <taxon>Spermatophyta</taxon>
        <taxon>Magnoliopsida</taxon>
        <taxon>Liliopsida</taxon>
        <taxon>Poales</taxon>
        <taxon>Poaceae</taxon>
        <taxon>BOP clade</taxon>
        <taxon>Pooideae</taxon>
        <taxon>Triticodae</taxon>
        <taxon>Triticeae</taxon>
        <taxon>Triticinae</taxon>
        <taxon>Triticum</taxon>
    </lineage>
</organism>
<dbReference type="InterPro" id="IPR007369">
    <property type="entry name" value="Peptidase_A22B_SPP"/>
</dbReference>
<evidence type="ECO:0000313" key="9">
    <source>
        <dbReference type="EnsemblPlants" id="TraesCS7A02G003200.1"/>
    </source>
</evidence>
<comment type="subcellular location">
    <subcellularLocation>
        <location evidence="1">Endomembrane system</location>
        <topology evidence="1">Multi-pass membrane protein</topology>
    </subcellularLocation>
</comment>
<feature type="chain" id="PRO_5017466391" description="Signal peptide peptidase-like 2B" evidence="8">
    <location>
        <begin position="30"/>
        <end position="483"/>
    </location>
</feature>
<keyword evidence="3 7" id="KW-0812">Transmembrane</keyword>
<evidence type="ECO:0000256" key="6">
    <source>
        <dbReference type="ARBA" id="ARBA00023136"/>
    </source>
</evidence>
<accession>A0A3B6R9Z8</accession>
<dbReference type="PaxDb" id="4565-Traes_7AS_9BF829BBF.1"/>
<dbReference type="GO" id="GO:0030660">
    <property type="term" value="C:Golgi-associated vesicle membrane"/>
    <property type="evidence" value="ECO:0000318"/>
    <property type="project" value="GO_Central"/>
</dbReference>
<feature type="transmembrane region" description="Helical" evidence="7">
    <location>
        <begin position="210"/>
        <end position="227"/>
    </location>
</feature>
<evidence type="ECO:0000256" key="1">
    <source>
        <dbReference type="ARBA" id="ARBA00004127"/>
    </source>
</evidence>
<keyword evidence="4" id="KW-0378">Hydrolase</keyword>
<evidence type="ECO:0000256" key="7">
    <source>
        <dbReference type="SAM" id="Phobius"/>
    </source>
</evidence>
<dbReference type="Gramene" id="TraesWEE_scaffold_017825_01G000100.1">
    <property type="protein sequence ID" value="TraesWEE_scaffold_017825_01G000100.1"/>
    <property type="gene ID" value="TraesWEE_scaffold_017825_01G000100"/>
</dbReference>
<keyword evidence="6 7" id="KW-0472">Membrane</keyword>
<feature type="transmembrane region" description="Helical" evidence="7">
    <location>
        <begin position="384"/>
        <end position="403"/>
    </location>
</feature>
<dbReference type="Pfam" id="PF04258">
    <property type="entry name" value="Peptidase_A22B"/>
    <property type="match status" value="1"/>
</dbReference>
<name>A0A3B6R9Z8_WHEAT</name>
<feature type="signal peptide" evidence="8">
    <location>
        <begin position="1"/>
        <end position="29"/>
    </location>
</feature>
<dbReference type="PANTHER" id="PTHR12174:SF90">
    <property type="entry name" value="SIGNAL PEPTIDE PEPTIDASE-LIKE 3"/>
    <property type="match status" value="1"/>
</dbReference>
<evidence type="ECO:0008006" key="11">
    <source>
        <dbReference type="Google" id="ProtNLM"/>
    </source>
</evidence>
<dbReference type="Gramene" id="TraesCS7A02G003200.1">
    <property type="protein sequence ID" value="TraesCS7A02G003200.1"/>
    <property type="gene ID" value="TraesCS7A02G003200"/>
</dbReference>
<feature type="transmembrane region" description="Helical" evidence="7">
    <location>
        <begin position="436"/>
        <end position="455"/>
    </location>
</feature>
<evidence type="ECO:0000256" key="2">
    <source>
        <dbReference type="ARBA" id="ARBA00006859"/>
    </source>
</evidence>
<feature type="transmembrane region" description="Helical" evidence="7">
    <location>
        <begin position="410"/>
        <end position="430"/>
    </location>
</feature>
<dbReference type="Gramene" id="TraesCS7A03G0007400.1">
    <property type="protein sequence ID" value="TraesCS7A03G0007400.1.CDS"/>
    <property type="gene ID" value="TraesCS7A03G0007400"/>
</dbReference>
<dbReference type="Gramene" id="TraesCAD_scaffold_038518_01G000600.1">
    <property type="protein sequence ID" value="TraesCAD_scaffold_038518_01G000600.1"/>
    <property type="gene ID" value="TraesCAD_scaffold_038518_01G000600"/>
</dbReference>
<dbReference type="EnsemblPlants" id="TraesCS7A02G003200.1">
    <property type="protein sequence ID" value="TraesCS7A02G003200.1"/>
    <property type="gene ID" value="TraesCS7A02G003200"/>
</dbReference>